<proteinExistence type="predicted"/>
<gene>
    <name evidence="1" type="ORF">ARMSODRAFT_981856</name>
</gene>
<protein>
    <submittedName>
        <fullName evidence="1">Uncharacterized protein</fullName>
    </submittedName>
</protein>
<dbReference type="EMBL" id="KZ293480">
    <property type="protein sequence ID" value="PBK60941.1"/>
    <property type="molecule type" value="Genomic_DNA"/>
</dbReference>
<evidence type="ECO:0000313" key="1">
    <source>
        <dbReference type="EMBL" id="PBK60941.1"/>
    </source>
</evidence>
<keyword evidence="2" id="KW-1185">Reference proteome</keyword>
<name>A0A2H3AQ57_9AGAR</name>
<evidence type="ECO:0000313" key="2">
    <source>
        <dbReference type="Proteomes" id="UP000218334"/>
    </source>
</evidence>
<organism evidence="1 2">
    <name type="scientific">Armillaria solidipes</name>
    <dbReference type="NCBI Taxonomy" id="1076256"/>
    <lineage>
        <taxon>Eukaryota</taxon>
        <taxon>Fungi</taxon>
        <taxon>Dikarya</taxon>
        <taxon>Basidiomycota</taxon>
        <taxon>Agaricomycotina</taxon>
        <taxon>Agaricomycetes</taxon>
        <taxon>Agaricomycetidae</taxon>
        <taxon>Agaricales</taxon>
        <taxon>Marasmiineae</taxon>
        <taxon>Physalacriaceae</taxon>
        <taxon>Armillaria</taxon>
    </lineage>
</organism>
<reference evidence="2" key="1">
    <citation type="journal article" date="2017" name="Nat. Ecol. Evol.">
        <title>Genome expansion and lineage-specific genetic innovations in the forest pathogenic fungi Armillaria.</title>
        <authorList>
            <person name="Sipos G."/>
            <person name="Prasanna A.N."/>
            <person name="Walter M.C."/>
            <person name="O'Connor E."/>
            <person name="Balint B."/>
            <person name="Krizsan K."/>
            <person name="Kiss B."/>
            <person name="Hess J."/>
            <person name="Varga T."/>
            <person name="Slot J."/>
            <person name="Riley R."/>
            <person name="Boka B."/>
            <person name="Rigling D."/>
            <person name="Barry K."/>
            <person name="Lee J."/>
            <person name="Mihaltcheva S."/>
            <person name="LaButti K."/>
            <person name="Lipzen A."/>
            <person name="Waldron R."/>
            <person name="Moloney N.M."/>
            <person name="Sperisen C."/>
            <person name="Kredics L."/>
            <person name="Vagvoelgyi C."/>
            <person name="Patrignani A."/>
            <person name="Fitzpatrick D."/>
            <person name="Nagy I."/>
            <person name="Doyle S."/>
            <person name="Anderson J.B."/>
            <person name="Grigoriev I.V."/>
            <person name="Gueldener U."/>
            <person name="Muensterkoetter M."/>
            <person name="Nagy L.G."/>
        </authorList>
    </citation>
    <scope>NUCLEOTIDE SEQUENCE [LARGE SCALE GENOMIC DNA]</scope>
    <source>
        <strain evidence="2">28-4</strain>
    </source>
</reference>
<dbReference type="AlphaFoldDB" id="A0A2H3AQ57"/>
<sequence length="177" mass="20419">MIKSISNSDQALRICAQINNVITPSDQIPTNSSFPFTIIIRHVFRCLLFLKRIWPLLNLLRSCLKLENTLSTSLSMIHYKSMATALVFETSWEALSGLGYEFSTGSAIGHKDQMLAYHEEHVLFDWLLNGLPFLIQSQDVYFSSLQQVQFLSYFIYHNKSSRTNYTFQSHYYIAGVM</sequence>
<accession>A0A2H3AQ57</accession>
<dbReference type="Proteomes" id="UP000218334">
    <property type="component" value="Unassembled WGS sequence"/>
</dbReference>